<reference evidence="1 2" key="1">
    <citation type="journal article" date="2020" name="Front. Microbiol.">
        <title>Single-cell genomics of novel Actinobacteria with the Wood-Ljungdahl pathway discovered in a serpentinizing system.</title>
        <authorList>
            <person name="Merino N."/>
            <person name="Kawai M."/>
            <person name="Boyd E.S."/>
            <person name="Colman D.R."/>
            <person name="McGlynn S.E."/>
            <person name="Nealson K.H."/>
            <person name="Kurokawa K."/>
            <person name="Hongoh Y."/>
        </authorList>
    </citation>
    <scope>NUCLEOTIDE SEQUENCE [LARGE SCALE GENOMIC DNA]</scope>
    <source>
        <strain evidence="1 2">S47</strain>
    </source>
</reference>
<sequence length="33" mass="3481">MDLIIKNGKVVTAEKTLVADVGIEKGKIKAIGK</sequence>
<dbReference type="AlphaFoldDB" id="A0A6V8Q6Y5"/>
<dbReference type="Gene3D" id="2.30.40.10">
    <property type="entry name" value="Urease, subunit C, domain 1"/>
    <property type="match status" value="1"/>
</dbReference>
<dbReference type="GO" id="GO:0016810">
    <property type="term" value="F:hydrolase activity, acting on carbon-nitrogen (but not peptide) bonds"/>
    <property type="evidence" value="ECO:0007669"/>
    <property type="project" value="InterPro"/>
</dbReference>
<dbReference type="InterPro" id="IPR011059">
    <property type="entry name" value="Metal-dep_hydrolase_composite"/>
</dbReference>
<gene>
    <name evidence="1" type="ORF">HKBW3S47_02206</name>
</gene>
<proteinExistence type="predicted"/>
<comment type="caution">
    <text evidence="1">The sequence shown here is derived from an EMBL/GenBank/DDBJ whole genome shotgun (WGS) entry which is preliminary data.</text>
</comment>
<evidence type="ECO:0000313" key="1">
    <source>
        <dbReference type="EMBL" id="GFP40509.1"/>
    </source>
</evidence>
<evidence type="ECO:0008006" key="3">
    <source>
        <dbReference type="Google" id="ProtNLM"/>
    </source>
</evidence>
<dbReference type="Proteomes" id="UP000569018">
    <property type="component" value="Unassembled WGS sequence"/>
</dbReference>
<dbReference type="SUPFAM" id="SSF51338">
    <property type="entry name" value="Composite domain of metallo-dependent hydrolases"/>
    <property type="match status" value="1"/>
</dbReference>
<accession>A0A6V8Q6Y5</accession>
<dbReference type="EMBL" id="BLSD01000285">
    <property type="protein sequence ID" value="GFP40509.1"/>
    <property type="molecule type" value="Genomic_DNA"/>
</dbReference>
<protein>
    <recommendedName>
        <fullName evidence="3">Dihydroorotase</fullName>
    </recommendedName>
</protein>
<name>A0A6V8Q6Y5_9ACTN</name>
<evidence type="ECO:0000313" key="2">
    <source>
        <dbReference type="Proteomes" id="UP000569018"/>
    </source>
</evidence>
<organism evidence="1 2">
    <name type="scientific">Candidatus Hakubella thermalkaliphila</name>
    <dbReference type="NCBI Taxonomy" id="2754717"/>
    <lineage>
        <taxon>Bacteria</taxon>
        <taxon>Bacillati</taxon>
        <taxon>Actinomycetota</taxon>
        <taxon>Actinomycetota incertae sedis</taxon>
        <taxon>Candidatus Hakubellales</taxon>
        <taxon>Candidatus Hakubellaceae</taxon>
        <taxon>Candidatus Hakubella</taxon>
    </lineage>
</organism>
<feature type="non-terminal residue" evidence="1">
    <location>
        <position position="33"/>
    </location>
</feature>